<name>A0ABW3NHM4_9BACI</name>
<evidence type="ECO:0000313" key="3">
    <source>
        <dbReference type="Proteomes" id="UP001597041"/>
    </source>
</evidence>
<dbReference type="PROSITE" id="PS51257">
    <property type="entry name" value="PROKAR_LIPOPROTEIN"/>
    <property type="match status" value="1"/>
</dbReference>
<dbReference type="Proteomes" id="UP001597041">
    <property type="component" value="Unassembled WGS sequence"/>
</dbReference>
<dbReference type="RefSeq" id="WP_379593073.1">
    <property type="nucleotide sequence ID" value="NZ_JBHTKK010000018.1"/>
</dbReference>
<comment type="similarity">
    <text evidence="1">Belongs to the UPF0065 (bug) family.</text>
</comment>
<accession>A0ABW3NHM4</accession>
<keyword evidence="3" id="KW-1185">Reference proteome</keyword>
<organism evidence="2 3">
    <name type="scientific">Oceanobacillus locisalsi</name>
    <dbReference type="NCBI Taxonomy" id="546107"/>
    <lineage>
        <taxon>Bacteria</taxon>
        <taxon>Bacillati</taxon>
        <taxon>Bacillota</taxon>
        <taxon>Bacilli</taxon>
        <taxon>Bacillales</taxon>
        <taxon>Bacillaceae</taxon>
        <taxon>Oceanobacillus</taxon>
    </lineage>
</organism>
<evidence type="ECO:0008006" key="4">
    <source>
        <dbReference type="Google" id="ProtNLM"/>
    </source>
</evidence>
<dbReference type="InterPro" id="IPR005064">
    <property type="entry name" value="BUG"/>
</dbReference>
<dbReference type="InterPro" id="IPR042100">
    <property type="entry name" value="Bug_dom1"/>
</dbReference>
<comment type="caution">
    <text evidence="2">The sequence shown here is derived from an EMBL/GenBank/DDBJ whole genome shotgun (WGS) entry which is preliminary data.</text>
</comment>
<sequence>MKIKLIYILLLLLSVMLLGCNTMEVSGTQQNEDGSTSYDGETISFVVPFQAGGGTDVFARFMTPYFAKHIEGEPRVQVENIPGGASITGTNEYANSRQPNGFNILTSSASSHVPFMLEQSSVDYDLEDFTPLIGAPSGGIVYTKPELAEDGMENLTSLENELYYAGISPTGLDLVTLLSFEVLEMDVKAVLGYEGRGPSRVAFEQGESNIDYQTTSAYTSNVENSVEEGDAVPLYSLGHVDQDGNLIRDPQFPELPTIEEIYIDIYGEEPSGEAWEAYKQTVAASYSLNKIIWVHEDAPENSKELLQQGMEKLVEDTSFEDESENVLEGYDAFVGEELNNQIEQSFSITPDTKKWIIDYLQNNFDVDISKL</sequence>
<evidence type="ECO:0000313" key="2">
    <source>
        <dbReference type="EMBL" id="MFD1067112.1"/>
    </source>
</evidence>
<dbReference type="Gene3D" id="3.40.190.10">
    <property type="entry name" value="Periplasmic binding protein-like II"/>
    <property type="match status" value="1"/>
</dbReference>
<dbReference type="PANTHER" id="PTHR42928">
    <property type="entry name" value="TRICARBOXYLATE-BINDING PROTEIN"/>
    <property type="match status" value="1"/>
</dbReference>
<dbReference type="Gene3D" id="3.40.190.150">
    <property type="entry name" value="Bordetella uptake gene, domain 1"/>
    <property type="match status" value="1"/>
</dbReference>
<gene>
    <name evidence="2" type="ORF">ACFQ19_13910</name>
</gene>
<protein>
    <recommendedName>
        <fullName evidence="4">Tripartite tricarboxylate transporter substrate binding protein</fullName>
    </recommendedName>
</protein>
<evidence type="ECO:0000256" key="1">
    <source>
        <dbReference type="ARBA" id="ARBA00006987"/>
    </source>
</evidence>
<proteinExistence type="inferred from homology"/>
<dbReference type="PANTHER" id="PTHR42928:SF5">
    <property type="entry name" value="BLR1237 PROTEIN"/>
    <property type="match status" value="1"/>
</dbReference>
<reference evidence="3" key="1">
    <citation type="journal article" date="2019" name="Int. J. Syst. Evol. Microbiol.">
        <title>The Global Catalogue of Microorganisms (GCM) 10K type strain sequencing project: providing services to taxonomists for standard genome sequencing and annotation.</title>
        <authorList>
            <consortium name="The Broad Institute Genomics Platform"/>
            <consortium name="The Broad Institute Genome Sequencing Center for Infectious Disease"/>
            <person name="Wu L."/>
            <person name="Ma J."/>
        </authorList>
    </citation>
    <scope>NUCLEOTIDE SEQUENCE [LARGE SCALE GENOMIC DNA]</scope>
    <source>
        <strain evidence="3">CCUG 56608</strain>
    </source>
</reference>
<dbReference type="EMBL" id="JBHTKK010000018">
    <property type="protein sequence ID" value="MFD1067112.1"/>
    <property type="molecule type" value="Genomic_DNA"/>
</dbReference>